<dbReference type="PROSITE" id="PS50294">
    <property type="entry name" value="WD_REPEATS_REGION"/>
    <property type="match status" value="6"/>
</dbReference>
<protein>
    <submittedName>
        <fullName evidence="6">F-box/WD repeat-containing protein 7</fullName>
    </submittedName>
</protein>
<feature type="repeat" description="WD" evidence="3">
    <location>
        <begin position="890"/>
        <end position="929"/>
    </location>
</feature>
<dbReference type="Pfam" id="PF12937">
    <property type="entry name" value="F-box-like"/>
    <property type="match status" value="1"/>
</dbReference>
<dbReference type="SUPFAM" id="SSF50998">
    <property type="entry name" value="Quinoprotein alcohol dehydrogenase-like"/>
    <property type="match status" value="1"/>
</dbReference>
<dbReference type="PANTHER" id="PTHR19849">
    <property type="entry name" value="PHOSPHOLIPASE A-2-ACTIVATING PROTEIN"/>
    <property type="match status" value="1"/>
</dbReference>
<feature type="repeat" description="WD" evidence="3">
    <location>
        <begin position="977"/>
        <end position="1016"/>
    </location>
</feature>
<gene>
    <name evidence="6" type="primary">FBXW7</name>
    <name evidence="6" type="ORF">AWC38_SpisGene52</name>
</gene>
<feature type="repeat" description="WD" evidence="3">
    <location>
        <begin position="762"/>
        <end position="801"/>
    </location>
</feature>
<keyword evidence="7" id="KW-1185">Reference proteome</keyword>
<feature type="domain" description="F-box" evidence="5">
    <location>
        <begin position="663"/>
        <end position="709"/>
    </location>
</feature>
<sequence length="1058" mass="118446">MEPNENRFFQEDVHVADPSSNVNGTLKRPSKSRSRVWEKVVWFTRRAKGGKDSKGAGASAAELLKSNTSSGSDFVRDPRALEVEKSSGRHKIRKNRSIKYLKRRKVRQFGDDLCSGVVETEVSVQECGTATGTFHDFSSERRISRLDRTSSNNSLLNEIAKGMNRSPLKAKENVKSVLSLPLHDLSLNEGRIPDNITSPTFPPVRRSVSFSGPAYNSWPRKKRTHLENSSNVHLLSPPLKQKRVTSLRKGASFSGFDSSRVHLKNSSLPQYRNVKSTPHLTPIAQGGHIKNQNGSTIGAIHFYKSPVLYQEEAAVKNFQPKMQEKVTYDNSFSKCSTPHSSMFKSDLKRDGAVSIPLPRGSDIITQHPDTIVNPNHEMLAKHVDESNLVHNEHGCSQVPNSSNNLISFTVRSSEGQNPTISAFLLEGECSSSCLTSSPVYSSEEDLEKEKLLLPCISSEFTTQVDSTNQDIDGVEKNACDNTLKEYNGHENVFTSLDGNKAMDIQEYDAKVHGLKAVEQDSVSSTVTEYNSLSSVVSDVISSNSRTETTAHCDAQKCSALPSRRLSLVDEIRTVEIRTSLGHHGHGQTLWTGNQVIWQRKPTINGAQFKKCSEDILQWFREFNDEQKNILIRKLLEECELPQMHMLSVAMEPVLHKSCPPNCQDMLAWLPHHVALHILSFLDLVSLCHCSQVNHTWNNLASNPLLWQSLCGCPGWQLSRIGEEKEKKKYTMDDGTIQWKKMFASRYLLHQNWLKGKCNVRTFEGHTQGISCVQFDDTRIASGSYDKTIRVWDIQSGECDVVLTLAGHSGTVRCLNLNGNRLVSGSVDRSIKVWDLSFKSYWSGASCKVTMVGHMHTVRCLQVDDEKVVSGSYDKTLKVWDIRTGNCQLTLRGHNAAVLCVQFDDRKIVSGSYDKTIKVWSLTEGSCLMTLTGHHDAVTCLNLTFDSRKVISGSLDHNLKFWDLLTGKCIGTLDWIRSEGHTGVIRCLQTDSWRIVSAGDDKTLKMWSLESGQRLLTLRCHTDGVTCLQFNDYSIVSGSYDKTVKLWDFTPSHEFLTPG</sequence>
<dbReference type="OrthoDB" id="19711at2759"/>
<feature type="compositionally biased region" description="Basic and acidic residues" evidence="4">
    <location>
        <begin position="1"/>
        <end position="15"/>
    </location>
</feature>
<feature type="repeat" description="WD" evidence="3">
    <location>
        <begin position="930"/>
        <end position="971"/>
    </location>
</feature>
<comment type="caution">
    <text evidence="6">The sequence shown here is derived from an EMBL/GenBank/DDBJ whole genome shotgun (WGS) entry which is preliminary data.</text>
</comment>
<dbReference type="InterPro" id="IPR001680">
    <property type="entry name" value="WD40_rpt"/>
</dbReference>
<dbReference type="GO" id="GO:0010992">
    <property type="term" value="P:ubiquitin recycling"/>
    <property type="evidence" value="ECO:0007669"/>
    <property type="project" value="TreeGrafter"/>
</dbReference>
<dbReference type="InterPro" id="IPR019775">
    <property type="entry name" value="WD40_repeat_CS"/>
</dbReference>
<dbReference type="GO" id="GO:0005737">
    <property type="term" value="C:cytoplasm"/>
    <property type="evidence" value="ECO:0007669"/>
    <property type="project" value="TreeGrafter"/>
</dbReference>
<evidence type="ECO:0000256" key="2">
    <source>
        <dbReference type="ARBA" id="ARBA00022737"/>
    </source>
</evidence>
<evidence type="ECO:0000256" key="3">
    <source>
        <dbReference type="PROSITE-ProRule" id="PRU00221"/>
    </source>
</evidence>
<evidence type="ECO:0000256" key="4">
    <source>
        <dbReference type="SAM" id="MobiDB-lite"/>
    </source>
</evidence>
<name>A0A2B4T030_STYPI</name>
<dbReference type="GO" id="GO:0005634">
    <property type="term" value="C:nucleus"/>
    <property type="evidence" value="ECO:0007669"/>
    <property type="project" value="TreeGrafter"/>
</dbReference>
<organism evidence="6 7">
    <name type="scientific">Stylophora pistillata</name>
    <name type="common">Smooth cauliflower coral</name>
    <dbReference type="NCBI Taxonomy" id="50429"/>
    <lineage>
        <taxon>Eukaryota</taxon>
        <taxon>Metazoa</taxon>
        <taxon>Cnidaria</taxon>
        <taxon>Anthozoa</taxon>
        <taxon>Hexacorallia</taxon>
        <taxon>Scleractinia</taxon>
        <taxon>Astrocoeniina</taxon>
        <taxon>Pocilloporidae</taxon>
        <taxon>Stylophora</taxon>
    </lineage>
</organism>
<dbReference type="PRINTS" id="PR00320">
    <property type="entry name" value="GPROTEINBRPT"/>
</dbReference>
<dbReference type="InterPro" id="IPR001810">
    <property type="entry name" value="F-box_dom"/>
</dbReference>
<dbReference type="Gene3D" id="2.130.10.10">
    <property type="entry name" value="YVTN repeat-like/Quinoprotein amine dehydrogenase"/>
    <property type="match status" value="3"/>
</dbReference>
<dbReference type="SMART" id="SM00256">
    <property type="entry name" value="FBOX"/>
    <property type="match status" value="1"/>
</dbReference>
<dbReference type="GO" id="GO:0043161">
    <property type="term" value="P:proteasome-mediated ubiquitin-dependent protein catabolic process"/>
    <property type="evidence" value="ECO:0007669"/>
    <property type="project" value="TreeGrafter"/>
</dbReference>
<evidence type="ECO:0000259" key="5">
    <source>
        <dbReference type="PROSITE" id="PS50181"/>
    </source>
</evidence>
<dbReference type="PROSITE" id="PS00678">
    <property type="entry name" value="WD_REPEATS_1"/>
    <property type="match status" value="4"/>
</dbReference>
<evidence type="ECO:0000313" key="7">
    <source>
        <dbReference type="Proteomes" id="UP000225706"/>
    </source>
</evidence>
<dbReference type="InterPro" id="IPR011047">
    <property type="entry name" value="Quinoprotein_ADH-like_sf"/>
</dbReference>
<dbReference type="InterPro" id="IPR015943">
    <property type="entry name" value="WD40/YVTN_repeat-like_dom_sf"/>
</dbReference>
<dbReference type="PROSITE" id="PS50181">
    <property type="entry name" value="FBOX"/>
    <property type="match status" value="1"/>
</dbReference>
<dbReference type="AlphaFoldDB" id="A0A2B4T030"/>
<dbReference type="SUPFAM" id="SSF81383">
    <property type="entry name" value="F-box domain"/>
    <property type="match status" value="1"/>
</dbReference>
<dbReference type="EMBL" id="LSMT01000001">
    <property type="protein sequence ID" value="PFX34916.1"/>
    <property type="molecule type" value="Genomic_DNA"/>
</dbReference>
<dbReference type="GO" id="GO:0043130">
    <property type="term" value="F:ubiquitin binding"/>
    <property type="evidence" value="ECO:0007669"/>
    <property type="project" value="TreeGrafter"/>
</dbReference>
<proteinExistence type="predicted"/>
<keyword evidence="2" id="KW-0677">Repeat</keyword>
<dbReference type="FunFam" id="2.130.10.10:FF:001203">
    <property type="entry name" value="F-box/WD repeat-containing protein 1A"/>
    <property type="match status" value="2"/>
</dbReference>
<dbReference type="InterPro" id="IPR036047">
    <property type="entry name" value="F-box-like_dom_sf"/>
</dbReference>
<feature type="region of interest" description="Disordered" evidence="4">
    <location>
        <begin position="1"/>
        <end position="34"/>
    </location>
</feature>
<dbReference type="FunFam" id="2.130.10.10:FF:000715">
    <property type="entry name" value="F-box protein MET30"/>
    <property type="match status" value="1"/>
</dbReference>
<dbReference type="PANTHER" id="PTHR19849:SF1">
    <property type="entry name" value="F-BOX_WD REPEAT-CONTAINING PROTEIN 7"/>
    <property type="match status" value="1"/>
</dbReference>
<dbReference type="InterPro" id="IPR020472">
    <property type="entry name" value="WD40_PAC1"/>
</dbReference>
<keyword evidence="1 3" id="KW-0853">WD repeat</keyword>
<feature type="repeat" description="WD" evidence="3">
    <location>
        <begin position="850"/>
        <end position="889"/>
    </location>
</feature>
<reference evidence="7" key="1">
    <citation type="journal article" date="2017" name="bioRxiv">
        <title>Comparative analysis of the genomes of Stylophora pistillata and Acropora digitifera provides evidence for extensive differences between species of corals.</title>
        <authorList>
            <person name="Voolstra C.R."/>
            <person name="Li Y."/>
            <person name="Liew Y.J."/>
            <person name="Baumgarten S."/>
            <person name="Zoccola D."/>
            <person name="Flot J.-F."/>
            <person name="Tambutte S."/>
            <person name="Allemand D."/>
            <person name="Aranda M."/>
        </authorList>
    </citation>
    <scope>NUCLEOTIDE SEQUENCE [LARGE SCALE GENOMIC DNA]</scope>
</reference>
<accession>A0A2B4T030</accession>
<feature type="repeat" description="WD" evidence="3">
    <location>
        <begin position="1017"/>
        <end position="1056"/>
    </location>
</feature>
<evidence type="ECO:0000313" key="6">
    <source>
        <dbReference type="EMBL" id="PFX34916.1"/>
    </source>
</evidence>
<feature type="repeat" description="WD" evidence="3">
    <location>
        <begin position="804"/>
        <end position="836"/>
    </location>
</feature>
<evidence type="ECO:0000256" key="1">
    <source>
        <dbReference type="ARBA" id="ARBA00022574"/>
    </source>
</evidence>
<dbReference type="SMART" id="SM00320">
    <property type="entry name" value="WD40"/>
    <property type="match status" value="7"/>
</dbReference>
<dbReference type="CDD" id="cd00200">
    <property type="entry name" value="WD40"/>
    <property type="match status" value="1"/>
</dbReference>
<dbReference type="PROSITE" id="PS50082">
    <property type="entry name" value="WD_REPEATS_2"/>
    <property type="match status" value="7"/>
</dbReference>
<dbReference type="Proteomes" id="UP000225706">
    <property type="component" value="Unassembled WGS sequence"/>
</dbReference>
<dbReference type="Pfam" id="PF00400">
    <property type="entry name" value="WD40"/>
    <property type="match status" value="7"/>
</dbReference>
<dbReference type="Gene3D" id="1.20.1280.50">
    <property type="match status" value="1"/>
</dbReference>
<dbReference type="STRING" id="50429.A0A2B4T030"/>